<dbReference type="Ensembl" id="ENSSANT00000098669.1">
    <property type="protein sequence ID" value="ENSSANP00000092884.1"/>
    <property type="gene ID" value="ENSSANG00000045819.1"/>
</dbReference>
<name>A0A671S9V0_9TELE</name>
<dbReference type="Proteomes" id="UP000472260">
    <property type="component" value="Unassembled WGS sequence"/>
</dbReference>
<evidence type="ECO:0008006" key="3">
    <source>
        <dbReference type="Google" id="ProtNLM"/>
    </source>
</evidence>
<evidence type="ECO:0000313" key="1">
    <source>
        <dbReference type="Ensembl" id="ENSSANP00000092884.1"/>
    </source>
</evidence>
<protein>
    <recommendedName>
        <fullName evidence="3">FERM domain-containing protein</fullName>
    </recommendedName>
</protein>
<keyword evidence="2" id="KW-1185">Reference proteome</keyword>
<organism evidence="1 2">
    <name type="scientific">Sinocyclocheilus anshuiensis</name>
    <dbReference type="NCBI Taxonomy" id="1608454"/>
    <lineage>
        <taxon>Eukaryota</taxon>
        <taxon>Metazoa</taxon>
        <taxon>Chordata</taxon>
        <taxon>Craniata</taxon>
        <taxon>Vertebrata</taxon>
        <taxon>Euteleostomi</taxon>
        <taxon>Actinopterygii</taxon>
        <taxon>Neopterygii</taxon>
        <taxon>Teleostei</taxon>
        <taxon>Ostariophysi</taxon>
        <taxon>Cypriniformes</taxon>
        <taxon>Cyprinidae</taxon>
        <taxon>Cyprininae</taxon>
        <taxon>Sinocyclocheilus</taxon>
    </lineage>
</organism>
<accession>A0A671S9V0</accession>
<reference evidence="1" key="2">
    <citation type="submission" date="2025-09" db="UniProtKB">
        <authorList>
            <consortium name="Ensembl"/>
        </authorList>
    </citation>
    <scope>IDENTIFICATION</scope>
</reference>
<proteinExistence type="predicted"/>
<dbReference type="AlphaFoldDB" id="A0A671S9V0"/>
<sequence length="68" mass="7767">MTARFRLPAGRSYDVGALEEARERQHAQVECNVLLLDNTVQTFRVNVKSSKLNQIFKHVIVVLICINI</sequence>
<evidence type="ECO:0000313" key="2">
    <source>
        <dbReference type="Proteomes" id="UP000472260"/>
    </source>
</evidence>
<reference evidence="1" key="1">
    <citation type="submission" date="2025-08" db="UniProtKB">
        <authorList>
            <consortium name="Ensembl"/>
        </authorList>
    </citation>
    <scope>IDENTIFICATION</scope>
</reference>